<dbReference type="EMBL" id="FMAC01000002">
    <property type="protein sequence ID" value="SCB16460.1"/>
    <property type="molecule type" value="Genomic_DNA"/>
</dbReference>
<sequence length="135" mass="15586">MQLILVPPKLLFLRISNLLRCSHLLLDLLQLRLGGLLCRMQMIRLHICIVLHFLQLQAETLGVAPLPSDKLTKSRVHKRHARIIIEFLFQRRKVSHGLFVVGISIKLDNIRQYLIDKTRDLSLALQALSVRLMVP</sequence>
<keyword evidence="2" id="KW-1185">Reference proteome</keyword>
<reference evidence="2" key="1">
    <citation type="submission" date="2016-08" db="EMBL/GenBank/DDBJ databases">
        <authorList>
            <person name="Varghese N."/>
            <person name="Submissions Spin"/>
        </authorList>
    </citation>
    <scope>NUCLEOTIDE SEQUENCE [LARGE SCALE GENOMIC DNA]</scope>
    <source>
        <strain evidence="2">CCBAU 57015</strain>
    </source>
</reference>
<name>A0A1C3ULT5_9HYPH</name>
<protein>
    <submittedName>
        <fullName evidence="1">Uncharacterized protein</fullName>
    </submittedName>
</protein>
<organism evidence="1 2">
    <name type="scientific">Rhizobium hainanense</name>
    <dbReference type="NCBI Taxonomy" id="52131"/>
    <lineage>
        <taxon>Bacteria</taxon>
        <taxon>Pseudomonadati</taxon>
        <taxon>Pseudomonadota</taxon>
        <taxon>Alphaproteobacteria</taxon>
        <taxon>Hyphomicrobiales</taxon>
        <taxon>Rhizobiaceae</taxon>
        <taxon>Rhizobium/Agrobacterium group</taxon>
        <taxon>Rhizobium</taxon>
    </lineage>
</organism>
<evidence type="ECO:0000313" key="1">
    <source>
        <dbReference type="EMBL" id="SCB16460.1"/>
    </source>
</evidence>
<gene>
    <name evidence="1" type="ORF">GA0061100_102605</name>
</gene>
<accession>A0A1C3ULT5</accession>
<proteinExistence type="predicted"/>
<dbReference type="Proteomes" id="UP000186228">
    <property type="component" value="Unassembled WGS sequence"/>
</dbReference>
<evidence type="ECO:0000313" key="2">
    <source>
        <dbReference type="Proteomes" id="UP000186228"/>
    </source>
</evidence>
<dbReference type="AlphaFoldDB" id="A0A1C3ULT5"/>